<feature type="compositionally biased region" description="Basic and acidic residues" evidence="2">
    <location>
        <begin position="90"/>
        <end position="103"/>
    </location>
</feature>
<keyword evidence="1" id="KW-0863">Zinc-finger</keyword>
<feature type="compositionally biased region" description="Polar residues" evidence="2">
    <location>
        <begin position="106"/>
        <end position="116"/>
    </location>
</feature>
<dbReference type="InterPro" id="IPR013083">
    <property type="entry name" value="Znf_RING/FYVE/PHD"/>
</dbReference>
<accession>A0A5N5MCB1</accession>
<reference evidence="5" key="1">
    <citation type="journal article" date="2019" name="Gigascience">
        <title>De novo genome assembly of the endangered Acer yangbiense, a plant species with extremely small populations endemic to Yunnan Province, China.</title>
        <authorList>
            <person name="Yang J."/>
            <person name="Wariss H.M."/>
            <person name="Tao L."/>
            <person name="Zhang R."/>
            <person name="Yun Q."/>
            <person name="Hollingsworth P."/>
            <person name="Dao Z."/>
            <person name="Luo G."/>
            <person name="Guo H."/>
            <person name="Ma Y."/>
            <person name="Sun W."/>
        </authorList>
    </citation>
    <scope>NUCLEOTIDE SEQUENCE [LARGE SCALE GENOMIC DNA]</scope>
    <source>
        <strain evidence="5">cv. br00</strain>
    </source>
</reference>
<evidence type="ECO:0000259" key="3">
    <source>
        <dbReference type="PROSITE" id="PS50089"/>
    </source>
</evidence>
<dbReference type="PANTHER" id="PTHR31150">
    <property type="entry name" value="EXPRESSED PROTEIN"/>
    <property type="match status" value="1"/>
</dbReference>
<comment type="caution">
    <text evidence="4">The sequence shown here is derived from an EMBL/GenBank/DDBJ whole genome shotgun (WGS) entry which is preliminary data.</text>
</comment>
<dbReference type="GO" id="GO:0008270">
    <property type="term" value="F:zinc ion binding"/>
    <property type="evidence" value="ECO:0007669"/>
    <property type="project" value="UniProtKB-KW"/>
</dbReference>
<dbReference type="SMART" id="SM00184">
    <property type="entry name" value="RING"/>
    <property type="match status" value="1"/>
</dbReference>
<dbReference type="PANTHER" id="PTHR31150:SF6">
    <property type="entry name" value="ZINC ION BINDING PROTEIN"/>
    <property type="match status" value="1"/>
</dbReference>
<keyword evidence="1" id="KW-0862">Zinc</keyword>
<gene>
    <name evidence="4" type="ORF">DKX38_010066</name>
</gene>
<name>A0A5N5MCB1_9ROSI</name>
<evidence type="ECO:0000256" key="1">
    <source>
        <dbReference type="PROSITE-ProRule" id="PRU00175"/>
    </source>
</evidence>
<proteinExistence type="predicted"/>
<evidence type="ECO:0000256" key="2">
    <source>
        <dbReference type="SAM" id="MobiDB-lite"/>
    </source>
</evidence>
<feature type="region of interest" description="Disordered" evidence="2">
    <location>
        <begin position="184"/>
        <end position="210"/>
    </location>
</feature>
<feature type="region of interest" description="Disordered" evidence="2">
    <location>
        <begin position="81"/>
        <end position="116"/>
    </location>
</feature>
<protein>
    <recommendedName>
        <fullName evidence="3">RING-type domain-containing protein</fullName>
    </recommendedName>
</protein>
<organism evidence="4 5">
    <name type="scientific">Salix brachista</name>
    <dbReference type="NCBI Taxonomy" id="2182728"/>
    <lineage>
        <taxon>Eukaryota</taxon>
        <taxon>Viridiplantae</taxon>
        <taxon>Streptophyta</taxon>
        <taxon>Embryophyta</taxon>
        <taxon>Tracheophyta</taxon>
        <taxon>Spermatophyta</taxon>
        <taxon>Magnoliopsida</taxon>
        <taxon>eudicotyledons</taxon>
        <taxon>Gunneridae</taxon>
        <taxon>Pentapetalae</taxon>
        <taxon>rosids</taxon>
        <taxon>fabids</taxon>
        <taxon>Malpighiales</taxon>
        <taxon>Salicaceae</taxon>
        <taxon>Saliceae</taxon>
        <taxon>Salix</taxon>
    </lineage>
</organism>
<dbReference type="AlphaFoldDB" id="A0A5N5MCB1"/>
<sequence>MSTQTSFSAMDITHDVRTCTANMNCDCEPTGLLLGVNSVTKARYVNRYSRKCLEICGTASKFFRRRDSTFPVEKQGKLYRISSENATEARTPDEHGLQNENRKAAGTSQTESTSGSVAAMAKTNNSLKVRSGIVKVDTQVYGNLCIASHQYWLPLILLVNIGGKSGRAQLHQLTQNSRYSAKAANDNGNLMQPVKKSGDKLPPTSGQDMRVKAKIVPLKYSSTSSSSAWQVKEKKETSKEPSNLSSNTSSSDQVHSSQPTQKRKCSAGAVKKSGNQIHPTSWKEKEKKEPSKGPFNLSTKMIPSDRVRRGNQLPAIPKQVWQVKGKIASSQDSGKTYSQDSGELSSKACQVKKKTSTLSSKTSLSHAEQRCPRLRQRSFSPEHYIKRDGFVKLGHNCFLCENDLALSPLPIDEEEEEEDKLPDVAVLPCGHTFHTLCLQQAAPEDQLKDPPCFICASLQ</sequence>
<dbReference type="PROSITE" id="PS50089">
    <property type="entry name" value="ZF_RING_2"/>
    <property type="match status" value="1"/>
</dbReference>
<evidence type="ECO:0000313" key="4">
    <source>
        <dbReference type="EMBL" id="KAB5552755.1"/>
    </source>
</evidence>
<dbReference type="Proteomes" id="UP000326939">
    <property type="component" value="Chromosome 6"/>
</dbReference>
<keyword evidence="5" id="KW-1185">Reference proteome</keyword>
<feature type="compositionally biased region" description="Basic and acidic residues" evidence="2">
    <location>
        <begin position="281"/>
        <end position="291"/>
    </location>
</feature>
<dbReference type="InterPro" id="IPR001841">
    <property type="entry name" value="Znf_RING"/>
</dbReference>
<feature type="compositionally biased region" description="Low complexity" evidence="2">
    <location>
        <begin position="242"/>
        <end position="251"/>
    </location>
</feature>
<keyword evidence="1" id="KW-0479">Metal-binding</keyword>
<feature type="domain" description="RING-type" evidence="3">
    <location>
        <begin position="397"/>
        <end position="455"/>
    </location>
</feature>
<feature type="region of interest" description="Disordered" evidence="2">
    <location>
        <begin position="226"/>
        <end position="307"/>
    </location>
</feature>
<evidence type="ECO:0000313" key="5">
    <source>
        <dbReference type="Proteomes" id="UP000326939"/>
    </source>
</evidence>
<dbReference type="Gene3D" id="3.30.40.10">
    <property type="entry name" value="Zinc/RING finger domain, C3HC4 (zinc finger)"/>
    <property type="match status" value="1"/>
</dbReference>
<dbReference type="SUPFAM" id="SSF57850">
    <property type="entry name" value="RING/U-box"/>
    <property type="match status" value="1"/>
</dbReference>
<dbReference type="EMBL" id="VDCV01000006">
    <property type="protein sequence ID" value="KAB5552755.1"/>
    <property type="molecule type" value="Genomic_DNA"/>
</dbReference>